<feature type="compositionally biased region" description="Low complexity" evidence="1">
    <location>
        <begin position="248"/>
        <end position="263"/>
    </location>
</feature>
<dbReference type="GO" id="GO:0006508">
    <property type="term" value="P:proteolysis"/>
    <property type="evidence" value="ECO:0007669"/>
    <property type="project" value="InterPro"/>
</dbReference>
<feature type="transmembrane region" description="Helical" evidence="2">
    <location>
        <begin position="12"/>
        <end position="30"/>
    </location>
</feature>
<dbReference type="EMBL" id="CP053586">
    <property type="protein sequence ID" value="WNZ26434.1"/>
    <property type="molecule type" value="Genomic_DNA"/>
</dbReference>
<dbReference type="InterPro" id="IPR003709">
    <property type="entry name" value="VanY-like_core_dom"/>
</dbReference>
<proteinExistence type="predicted"/>
<dbReference type="InterPro" id="IPR052179">
    <property type="entry name" value="DD-CPase-like"/>
</dbReference>
<organism evidence="4">
    <name type="scientific">Leptolyngbya sp. NK1-12</name>
    <dbReference type="NCBI Taxonomy" id="2547451"/>
    <lineage>
        <taxon>Bacteria</taxon>
        <taxon>Bacillati</taxon>
        <taxon>Cyanobacteriota</taxon>
        <taxon>Cyanophyceae</taxon>
        <taxon>Leptolyngbyales</taxon>
        <taxon>Leptolyngbyaceae</taxon>
        <taxon>Leptolyngbya group</taxon>
        <taxon>Leptolyngbya</taxon>
    </lineage>
</organism>
<keyword evidence="2" id="KW-0472">Membrane</keyword>
<evidence type="ECO:0000259" key="3">
    <source>
        <dbReference type="Pfam" id="PF02557"/>
    </source>
</evidence>
<keyword evidence="2" id="KW-1133">Transmembrane helix</keyword>
<dbReference type="CDD" id="cd14852">
    <property type="entry name" value="LD-carboxypeptidase"/>
    <property type="match status" value="1"/>
</dbReference>
<evidence type="ECO:0000313" key="4">
    <source>
        <dbReference type="EMBL" id="WNZ26434.1"/>
    </source>
</evidence>
<keyword evidence="4" id="KW-0121">Carboxypeptidase</keyword>
<accession>A0AA96WJR0</accession>
<dbReference type="SUPFAM" id="SSF55166">
    <property type="entry name" value="Hedgehog/DD-peptidase"/>
    <property type="match status" value="1"/>
</dbReference>
<dbReference type="GO" id="GO:0004180">
    <property type="term" value="F:carboxypeptidase activity"/>
    <property type="evidence" value="ECO:0007669"/>
    <property type="project" value="UniProtKB-KW"/>
</dbReference>
<keyword evidence="4" id="KW-0645">Protease</keyword>
<gene>
    <name evidence="4" type="ORF">HJG54_04705</name>
</gene>
<dbReference type="Pfam" id="PF02557">
    <property type="entry name" value="VanY"/>
    <property type="match status" value="1"/>
</dbReference>
<evidence type="ECO:0000256" key="2">
    <source>
        <dbReference type="SAM" id="Phobius"/>
    </source>
</evidence>
<dbReference type="Gene3D" id="3.30.1380.10">
    <property type="match status" value="1"/>
</dbReference>
<feature type="domain" description="D-alanyl-D-alanine carboxypeptidase-like core" evidence="3">
    <location>
        <begin position="98"/>
        <end position="228"/>
    </location>
</feature>
<dbReference type="AlphaFoldDB" id="A0AA96WJR0"/>
<keyword evidence="4" id="KW-0378">Hydrolase</keyword>
<reference evidence="4" key="1">
    <citation type="submission" date="2020-05" db="EMBL/GenBank/DDBJ databases">
        <authorList>
            <person name="Zhu T."/>
            <person name="Keshari N."/>
            <person name="Lu X."/>
        </authorList>
    </citation>
    <scope>NUCLEOTIDE SEQUENCE</scope>
    <source>
        <strain evidence="4">NK1-12</strain>
    </source>
</reference>
<keyword evidence="2" id="KW-0812">Transmembrane</keyword>
<dbReference type="InterPro" id="IPR058193">
    <property type="entry name" value="VanY/YodJ_core_dom"/>
</dbReference>
<dbReference type="PANTHER" id="PTHR34385:SF1">
    <property type="entry name" value="PEPTIDOGLYCAN L-ALANYL-D-GLUTAMATE ENDOPEPTIDASE CWLK"/>
    <property type="match status" value="1"/>
</dbReference>
<dbReference type="InterPro" id="IPR009045">
    <property type="entry name" value="Zn_M74/Hedgehog-like"/>
</dbReference>
<protein>
    <submittedName>
        <fullName evidence="4">D-alanyl-D-alanine carboxypeptidase family protein</fullName>
    </submittedName>
</protein>
<name>A0AA96WJR0_9CYAN</name>
<feature type="region of interest" description="Disordered" evidence="1">
    <location>
        <begin position="240"/>
        <end position="282"/>
    </location>
</feature>
<dbReference type="PANTHER" id="PTHR34385">
    <property type="entry name" value="D-ALANYL-D-ALANINE CARBOXYPEPTIDASE"/>
    <property type="match status" value="1"/>
</dbReference>
<evidence type="ECO:0000256" key="1">
    <source>
        <dbReference type="SAM" id="MobiDB-lite"/>
    </source>
</evidence>
<sequence>MSQQTAKRSSWLWGIGGLGLAVLIAIPLALTLRSQPSATSGEVTNSVSKTESTSASPDSSQPEANASTAAESAPLLGHLPYEEAPAAELEPLALDKSIKLRQPAAKKFNQMAAAAAADGIVLVPLSGFRSIAEQESLFFDVKAERGEVAAKRAAVSAPPGHSEHHTGYAIDIGDADRPSTDLQVEFENTEAFKWLQKNAAYYSFELSFPKDNQDGVSYEPWHWRFVGDRQSLETFYRARTEGSRAVGEEASAPAPANPNQQSGSSEKSGPEAAKGSTSESTR</sequence>
<feature type="region of interest" description="Disordered" evidence="1">
    <location>
        <begin position="37"/>
        <end position="69"/>
    </location>
</feature>